<dbReference type="Proteomes" id="UP000031166">
    <property type="component" value="Unassembled WGS sequence"/>
</dbReference>
<comment type="pathway">
    <text evidence="4">Cofactor biosynthesis; tetrahydrofolylpolyglutamate biosynthesis.</text>
</comment>
<evidence type="ECO:0000256" key="17">
    <source>
        <dbReference type="ARBA" id="ARBA00032510"/>
    </source>
</evidence>
<evidence type="ECO:0000256" key="15">
    <source>
        <dbReference type="ARBA" id="ARBA00030048"/>
    </source>
</evidence>
<evidence type="ECO:0000259" key="24">
    <source>
        <dbReference type="Pfam" id="PF08245"/>
    </source>
</evidence>
<dbReference type="InterPro" id="IPR036565">
    <property type="entry name" value="Mur-like_cat_sf"/>
</dbReference>
<dbReference type="PIRSF" id="PIRSF001563">
    <property type="entry name" value="Folylpolyglu_synth"/>
    <property type="match status" value="1"/>
</dbReference>
<dbReference type="STRING" id="172043.RM53_08835"/>
<dbReference type="GO" id="GO:0046654">
    <property type="term" value="P:tetrahydrofolate biosynthetic process"/>
    <property type="evidence" value="ECO:0007669"/>
    <property type="project" value="UniProtKB-UniPathway"/>
</dbReference>
<dbReference type="InterPro" id="IPR004101">
    <property type="entry name" value="Mur_ligase_C"/>
</dbReference>
<dbReference type="AlphaFoldDB" id="A0A0B4CV62"/>
<evidence type="ECO:0000256" key="6">
    <source>
        <dbReference type="ARBA" id="ARBA00013023"/>
    </source>
</evidence>
<dbReference type="InterPro" id="IPR013221">
    <property type="entry name" value="Mur_ligase_cen"/>
</dbReference>
<dbReference type="GO" id="GO:0004326">
    <property type="term" value="F:tetrahydrofolylpolyglutamate synthase activity"/>
    <property type="evidence" value="ECO:0007669"/>
    <property type="project" value="UniProtKB-EC"/>
</dbReference>
<comment type="pathway">
    <text evidence="3">Cofactor biosynthesis; tetrahydrofolate biosynthesis; 7,8-dihydrofolate from 2-amino-4-hydroxy-6-hydroxymethyl-7,8-dihydropteridine diphosphate and 4-aminobenzoate: step 2/2.</text>
</comment>
<evidence type="ECO:0000256" key="19">
    <source>
        <dbReference type="ARBA" id="ARBA00047808"/>
    </source>
</evidence>
<evidence type="ECO:0000256" key="16">
    <source>
        <dbReference type="ARBA" id="ARBA00030592"/>
    </source>
</evidence>
<dbReference type="Gene3D" id="3.90.190.20">
    <property type="entry name" value="Mur ligase, C-terminal domain"/>
    <property type="match status" value="1"/>
</dbReference>
<dbReference type="Pfam" id="PF02875">
    <property type="entry name" value="Mur_ligase_C"/>
    <property type="match status" value="1"/>
</dbReference>
<dbReference type="GO" id="GO:0005524">
    <property type="term" value="F:ATP binding"/>
    <property type="evidence" value="ECO:0007669"/>
    <property type="project" value="UniProtKB-KW"/>
</dbReference>
<dbReference type="GO" id="GO:0005737">
    <property type="term" value="C:cytoplasm"/>
    <property type="evidence" value="ECO:0007669"/>
    <property type="project" value="TreeGrafter"/>
</dbReference>
<dbReference type="InterPro" id="IPR001645">
    <property type="entry name" value="Folylpolyglutamate_synth"/>
</dbReference>
<evidence type="ECO:0000256" key="5">
    <source>
        <dbReference type="ARBA" id="ARBA00008276"/>
    </source>
</evidence>
<dbReference type="GO" id="GO:0046872">
    <property type="term" value="F:metal ion binding"/>
    <property type="evidence" value="ECO:0007669"/>
    <property type="project" value="UniProtKB-KW"/>
</dbReference>
<evidence type="ECO:0000256" key="4">
    <source>
        <dbReference type="ARBA" id="ARBA00005150"/>
    </source>
</evidence>
<comment type="caution">
    <text evidence="25">The sequence shown here is derived from an EMBL/GenBank/DDBJ whole genome shotgun (WGS) entry which is preliminary data.</text>
</comment>
<keyword evidence="13" id="KW-0460">Magnesium</keyword>
<evidence type="ECO:0000256" key="22">
    <source>
        <dbReference type="PIRNR" id="PIRNR001563"/>
    </source>
</evidence>
<dbReference type="Gene3D" id="3.40.1190.10">
    <property type="entry name" value="Mur-like, catalytic domain"/>
    <property type="match status" value="1"/>
</dbReference>
<dbReference type="PANTHER" id="PTHR11136:SF0">
    <property type="entry name" value="DIHYDROFOLATE SYNTHETASE-RELATED"/>
    <property type="match status" value="1"/>
</dbReference>
<organism evidence="25 26">
    <name type="scientific">Brevundimonas nasdae</name>
    <dbReference type="NCBI Taxonomy" id="172043"/>
    <lineage>
        <taxon>Bacteria</taxon>
        <taxon>Pseudomonadati</taxon>
        <taxon>Pseudomonadota</taxon>
        <taxon>Alphaproteobacteria</taxon>
        <taxon>Caulobacterales</taxon>
        <taxon>Caulobacteraceae</taxon>
        <taxon>Brevundimonas</taxon>
    </lineage>
</organism>
<evidence type="ECO:0000256" key="1">
    <source>
        <dbReference type="ARBA" id="ARBA00001946"/>
    </source>
</evidence>
<keyword evidence="10" id="KW-0479">Metal-binding</keyword>
<evidence type="ECO:0000256" key="10">
    <source>
        <dbReference type="ARBA" id="ARBA00022723"/>
    </source>
</evidence>
<accession>A0A0B4CV62</accession>
<dbReference type="EMBL" id="JWSY01000012">
    <property type="protein sequence ID" value="KIC58226.1"/>
    <property type="molecule type" value="Genomic_DNA"/>
</dbReference>
<reference evidence="25 26" key="1">
    <citation type="submission" date="2014-12" db="EMBL/GenBank/DDBJ databases">
        <title>Genome sequencing of Brevundimonas nasdae TPW30.</title>
        <authorList>
            <person name="Tan P.W."/>
            <person name="Chan K.-G."/>
        </authorList>
    </citation>
    <scope>NUCLEOTIDE SEQUENCE [LARGE SCALE GENOMIC DNA]</scope>
    <source>
        <strain evidence="25 26">TPW30</strain>
    </source>
</reference>
<evidence type="ECO:0000256" key="11">
    <source>
        <dbReference type="ARBA" id="ARBA00022741"/>
    </source>
</evidence>
<dbReference type="InterPro" id="IPR018109">
    <property type="entry name" value="Folylpolyglutamate_synth_CS"/>
</dbReference>
<dbReference type="EC" id="6.3.2.17" evidence="7"/>
<keyword evidence="12 22" id="KW-0067">ATP-binding</keyword>
<gene>
    <name evidence="25" type="ORF">RM53_08835</name>
</gene>
<dbReference type="NCBIfam" id="TIGR01499">
    <property type="entry name" value="folC"/>
    <property type="match status" value="1"/>
</dbReference>
<comment type="catalytic activity">
    <reaction evidence="21">
        <text>7,8-dihydropteroate + L-glutamate + ATP = 7,8-dihydrofolate + ADP + phosphate + H(+)</text>
        <dbReference type="Rhea" id="RHEA:23584"/>
        <dbReference type="ChEBI" id="CHEBI:15378"/>
        <dbReference type="ChEBI" id="CHEBI:17839"/>
        <dbReference type="ChEBI" id="CHEBI:29985"/>
        <dbReference type="ChEBI" id="CHEBI:30616"/>
        <dbReference type="ChEBI" id="CHEBI:43474"/>
        <dbReference type="ChEBI" id="CHEBI:57451"/>
        <dbReference type="ChEBI" id="CHEBI:456216"/>
        <dbReference type="EC" id="6.3.2.12"/>
    </reaction>
</comment>
<proteinExistence type="inferred from homology"/>
<evidence type="ECO:0000259" key="23">
    <source>
        <dbReference type="Pfam" id="PF02875"/>
    </source>
</evidence>
<evidence type="ECO:0000256" key="8">
    <source>
        <dbReference type="ARBA" id="ARBA00019357"/>
    </source>
</evidence>
<keyword evidence="9 22" id="KW-0436">Ligase</keyword>
<evidence type="ECO:0000256" key="7">
    <source>
        <dbReference type="ARBA" id="ARBA00013025"/>
    </source>
</evidence>
<dbReference type="GO" id="GO:0008841">
    <property type="term" value="F:dihydrofolate synthase activity"/>
    <property type="evidence" value="ECO:0007669"/>
    <property type="project" value="UniProtKB-EC"/>
</dbReference>
<feature type="domain" description="Mur ligase C-terminal" evidence="23">
    <location>
        <begin position="302"/>
        <end position="403"/>
    </location>
</feature>
<dbReference type="InterPro" id="IPR036615">
    <property type="entry name" value="Mur_ligase_C_dom_sf"/>
</dbReference>
<evidence type="ECO:0000256" key="12">
    <source>
        <dbReference type="ARBA" id="ARBA00022840"/>
    </source>
</evidence>
<evidence type="ECO:0000256" key="13">
    <source>
        <dbReference type="ARBA" id="ARBA00022842"/>
    </source>
</evidence>
<evidence type="ECO:0000256" key="2">
    <source>
        <dbReference type="ARBA" id="ARBA00002714"/>
    </source>
</evidence>
<dbReference type="UniPathway" id="UPA00077">
    <property type="reaction ID" value="UER00157"/>
</dbReference>
<comment type="similarity">
    <text evidence="5 22">Belongs to the folylpolyglutamate synthase family.</text>
</comment>
<evidence type="ECO:0000256" key="14">
    <source>
        <dbReference type="ARBA" id="ARBA00022909"/>
    </source>
</evidence>
<evidence type="ECO:0000256" key="18">
    <source>
        <dbReference type="ARBA" id="ARBA00047493"/>
    </source>
</evidence>
<dbReference type="Pfam" id="PF08245">
    <property type="entry name" value="Mur_ligase_M"/>
    <property type="match status" value="1"/>
</dbReference>
<evidence type="ECO:0000256" key="21">
    <source>
        <dbReference type="ARBA" id="ARBA00049161"/>
    </source>
</evidence>
<keyword evidence="14" id="KW-0289">Folate biosynthesis</keyword>
<dbReference type="GO" id="GO:0046656">
    <property type="term" value="P:folic acid biosynthetic process"/>
    <property type="evidence" value="ECO:0007669"/>
    <property type="project" value="UniProtKB-KW"/>
</dbReference>
<evidence type="ECO:0000256" key="3">
    <source>
        <dbReference type="ARBA" id="ARBA00004799"/>
    </source>
</evidence>
<evidence type="ECO:0000313" key="25">
    <source>
        <dbReference type="EMBL" id="KIC58226.1"/>
    </source>
</evidence>
<protein>
    <recommendedName>
        <fullName evidence="8">Dihydrofolate synthase/folylpolyglutamate synthase</fullName>
        <ecNumber evidence="6">6.3.2.12</ecNumber>
        <ecNumber evidence="7">6.3.2.17</ecNumber>
    </recommendedName>
    <alternativeName>
        <fullName evidence="17">Folylpoly-gamma-glutamate synthetase-dihydrofolate synthetase</fullName>
    </alternativeName>
    <alternativeName>
        <fullName evidence="15">Folylpolyglutamate synthetase</fullName>
    </alternativeName>
    <alternativeName>
        <fullName evidence="16">Tetrahydrofolylpolyglutamate synthase</fullName>
    </alternativeName>
</protein>
<dbReference type="EC" id="6.3.2.12" evidence="6"/>
<dbReference type="SUPFAM" id="SSF53244">
    <property type="entry name" value="MurD-like peptide ligases, peptide-binding domain"/>
    <property type="match status" value="1"/>
</dbReference>
<sequence>MDPVSERLRARHPQRIDLSLERMRVLCAALGDPQHKLPPVIHVAGTNGKGSTVALIRAIAEAAGLKVHAYTSPHLVRFNERIRLAGKLIEDDHLNAILDRIEAVMAETDSEATVFESTTAAAFLAMSETPADLAIIEVGLGGVLDATNVIERPLLSVIAPVDYDHAEFLGTDLAAIASEKAGVLKAGAPAVIARQKEEAMAAIDRRAADVHARLTVLGVDFDAWAERGGLAFQTAELFMDLPAPALAGAHQIDNAALAVAAAVELDLPEAAIAEGLKRVRWPARLQRISAGPYGAAAKAAEAELWLDGGHNPHAARALAAFLAERQARAPRPLALICGMLNNKDAGGFFAALKDSQATVFTVGFDGAAAEPTALAAVARGHGLAATPAGSVSEALDLALRLGAGRVAICGSLYLAGEVLGASEETWPV</sequence>
<keyword evidence="11 22" id="KW-0547">Nucleotide-binding</keyword>
<comment type="function">
    <text evidence="2">Functions in two distinct reactions of the de novo folate biosynthetic pathway. Catalyzes the addition of a glutamate residue to dihydropteroate (7,8-dihydropteroate or H2Pte) to form dihydrofolate (7,8-dihydrofolate monoglutamate or H2Pte-Glu). Also catalyzes successive additions of L-glutamate to tetrahydrofolate or 10-formyltetrahydrofolate or 5,10-methylenetetrahydrofolate, leading to folylpolyglutamate derivatives.</text>
</comment>
<dbReference type="FunFam" id="3.40.1190.10:FF:000011">
    <property type="entry name" value="Folylpolyglutamate synthase/dihydrofolate synthase"/>
    <property type="match status" value="1"/>
</dbReference>
<dbReference type="PANTHER" id="PTHR11136">
    <property type="entry name" value="FOLYLPOLYGLUTAMATE SYNTHASE-RELATED"/>
    <property type="match status" value="1"/>
</dbReference>
<dbReference type="RefSeq" id="WP_039246015.1">
    <property type="nucleotide sequence ID" value="NZ_JWSY01000012.1"/>
</dbReference>
<comment type="catalytic activity">
    <reaction evidence="19">
        <text>10-formyltetrahydrofolyl-(gamma-L-Glu)(n) + L-glutamate + ATP = 10-formyltetrahydrofolyl-(gamma-L-Glu)(n+1) + ADP + phosphate + H(+)</text>
        <dbReference type="Rhea" id="RHEA:51904"/>
        <dbReference type="Rhea" id="RHEA-COMP:13088"/>
        <dbReference type="Rhea" id="RHEA-COMP:14300"/>
        <dbReference type="ChEBI" id="CHEBI:15378"/>
        <dbReference type="ChEBI" id="CHEBI:29985"/>
        <dbReference type="ChEBI" id="CHEBI:30616"/>
        <dbReference type="ChEBI" id="CHEBI:43474"/>
        <dbReference type="ChEBI" id="CHEBI:134413"/>
        <dbReference type="ChEBI" id="CHEBI:456216"/>
        <dbReference type="EC" id="6.3.2.17"/>
    </reaction>
</comment>
<name>A0A0B4CV62_9CAUL</name>
<comment type="catalytic activity">
    <reaction evidence="18">
        <text>(6S)-5,6,7,8-tetrahydrofolyl-(gamma-L-Glu)(n) + L-glutamate + ATP = (6S)-5,6,7,8-tetrahydrofolyl-(gamma-L-Glu)(n+1) + ADP + phosphate + H(+)</text>
        <dbReference type="Rhea" id="RHEA:10580"/>
        <dbReference type="Rhea" id="RHEA-COMP:14738"/>
        <dbReference type="Rhea" id="RHEA-COMP:14740"/>
        <dbReference type="ChEBI" id="CHEBI:15378"/>
        <dbReference type="ChEBI" id="CHEBI:29985"/>
        <dbReference type="ChEBI" id="CHEBI:30616"/>
        <dbReference type="ChEBI" id="CHEBI:43474"/>
        <dbReference type="ChEBI" id="CHEBI:141005"/>
        <dbReference type="ChEBI" id="CHEBI:456216"/>
        <dbReference type="EC" id="6.3.2.17"/>
    </reaction>
</comment>
<evidence type="ECO:0000256" key="20">
    <source>
        <dbReference type="ARBA" id="ARBA00049035"/>
    </source>
</evidence>
<comment type="catalytic activity">
    <reaction evidence="20">
        <text>(6R)-5,10-methylenetetrahydrofolyl-(gamma-L-Glu)(n) + L-glutamate + ATP = (6R)-5,10-methylenetetrahydrofolyl-(gamma-L-Glu)(n+1) + ADP + phosphate + H(+)</text>
        <dbReference type="Rhea" id="RHEA:51912"/>
        <dbReference type="Rhea" id="RHEA-COMP:13257"/>
        <dbReference type="Rhea" id="RHEA-COMP:13258"/>
        <dbReference type="ChEBI" id="CHEBI:15378"/>
        <dbReference type="ChEBI" id="CHEBI:29985"/>
        <dbReference type="ChEBI" id="CHEBI:30616"/>
        <dbReference type="ChEBI" id="CHEBI:43474"/>
        <dbReference type="ChEBI" id="CHEBI:136572"/>
        <dbReference type="ChEBI" id="CHEBI:456216"/>
        <dbReference type="EC" id="6.3.2.17"/>
    </reaction>
</comment>
<dbReference type="SUPFAM" id="SSF53623">
    <property type="entry name" value="MurD-like peptide ligases, catalytic domain"/>
    <property type="match status" value="1"/>
</dbReference>
<feature type="domain" description="Mur ligase central" evidence="24">
    <location>
        <begin position="43"/>
        <end position="262"/>
    </location>
</feature>
<evidence type="ECO:0000256" key="9">
    <source>
        <dbReference type="ARBA" id="ARBA00022598"/>
    </source>
</evidence>
<dbReference type="PROSITE" id="PS01012">
    <property type="entry name" value="FOLYLPOLYGLU_SYNT_2"/>
    <property type="match status" value="1"/>
</dbReference>
<evidence type="ECO:0000313" key="26">
    <source>
        <dbReference type="Proteomes" id="UP000031166"/>
    </source>
</evidence>
<comment type="cofactor">
    <cofactor evidence="1">
        <name>Mg(2+)</name>
        <dbReference type="ChEBI" id="CHEBI:18420"/>
    </cofactor>
</comment>